<evidence type="ECO:0000313" key="1">
    <source>
        <dbReference type="EMBL" id="BCX47427.1"/>
    </source>
</evidence>
<reference evidence="1 2" key="1">
    <citation type="submission" date="2021-06" db="EMBL/GenBank/DDBJ databases">
        <title>Complete genome of Haloferula helveola possessing various polysaccharide degrading enzymes.</title>
        <authorList>
            <person name="Takami H."/>
            <person name="Huang C."/>
            <person name="Hamasaki K."/>
        </authorList>
    </citation>
    <scope>NUCLEOTIDE SEQUENCE [LARGE SCALE GENOMIC DNA]</scope>
    <source>
        <strain evidence="1 2">CN-1</strain>
    </source>
</reference>
<gene>
    <name evidence="1" type="ORF">HAHE_13350</name>
</gene>
<sequence length="129" mass="14508">MKHGIDEIARDVVDAAFKVHSNLGPGLLESAYEACLAHELGLRGHKVEKQMPQPITYEGLMIEAGYRLDLLVDGELIIELKAVEQLLPIHHAQVMTYLKLSRRTLALLINFNVPRIKNGIRRVALNHPE</sequence>
<evidence type="ECO:0008006" key="3">
    <source>
        <dbReference type="Google" id="ProtNLM"/>
    </source>
</evidence>
<dbReference type="Pfam" id="PF13366">
    <property type="entry name" value="PDDEXK_3"/>
    <property type="match status" value="1"/>
</dbReference>
<keyword evidence="2" id="KW-1185">Reference proteome</keyword>
<evidence type="ECO:0000313" key="2">
    <source>
        <dbReference type="Proteomes" id="UP001374893"/>
    </source>
</evidence>
<name>A0ABM7RBH4_9BACT</name>
<accession>A0ABM7RBH4</accession>
<dbReference type="NCBIfam" id="TIGR04256">
    <property type="entry name" value="GxxExxY"/>
    <property type="match status" value="1"/>
</dbReference>
<protein>
    <recommendedName>
        <fullName evidence="3">GxxExxY protein</fullName>
    </recommendedName>
</protein>
<dbReference type="RefSeq" id="WP_338689631.1">
    <property type="nucleotide sequence ID" value="NZ_AP024702.1"/>
</dbReference>
<dbReference type="InterPro" id="IPR026350">
    <property type="entry name" value="GxxExxY"/>
</dbReference>
<dbReference type="EMBL" id="AP024702">
    <property type="protein sequence ID" value="BCX47427.1"/>
    <property type="molecule type" value="Genomic_DNA"/>
</dbReference>
<proteinExistence type="predicted"/>
<organism evidence="1 2">
    <name type="scientific">Haloferula helveola</name>
    <dbReference type="NCBI Taxonomy" id="490095"/>
    <lineage>
        <taxon>Bacteria</taxon>
        <taxon>Pseudomonadati</taxon>
        <taxon>Verrucomicrobiota</taxon>
        <taxon>Verrucomicrobiia</taxon>
        <taxon>Verrucomicrobiales</taxon>
        <taxon>Verrucomicrobiaceae</taxon>
        <taxon>Haloferula</taxon>
    </lineage>
</organism>
<dbReference type="Proteomes" id="UP001374893">
    <property type="component" value="Chromosome"/>
</dbReference>